<sequence>MDKPGHFTRRDFLQTSALGITAVVLGLSFTDSSSTDTPYFNLKPIGRTFSLENYYIWCNSPIWGEDGKVHLFYSRWKKEKGMGGWLNGSEICRAEAESPYGEFKHKQVILSPRGGEFWDATTCHNPLITKVKDEYYLFYMGNHNGKTNTKRIGLATSKSLDGNWIRPETPLLLPGEKGSWDDHCTTNPAFVKGNDGKFWLFYKSWNTEEYENQKGQVRGNRKYGLAKANHPSGPYEKVKENPVIDFSLLPGNAQLEDAFIWKQNRKFHIVARDMGFFNHEYGLHLTSRDGLSWSKPKIAYLNMKSYIKEPAAPNHLKRFGRLERPMILMDKDGKTPQFLFGATQGGKFETSTSFVFEIINTKI</sequence>
<accession>A0A511Y790</accession>
<evidence type="ECO:0000313" key="1">
    <source>
        <dbReference type="EMBL" id="GEN71060.1"/>
    </source>
</evidence>
<organism evidence="1 2">
    <name type="scientific">Chryseobacterium lathyri</name>
    <dbReference type="NCBI Taxonomy" id="395933"/>
    <lineage>
        <taxon>Bacteria</taxon>
        <taxon>Pseudomonadati</taxon>
        <taxon>Bacteroidota</taxon>
        <taxon>Flavobacteriia</taxon>
        <taxon>Flavobacteriales</taxon>
        <taxon>Weeksellaceae</taxon>
        <taxon>Chryseobacterium group</taxon>
        <taxon>Chryseobacterium</taxon>
    </lineage>
</organism>
<dbReference type="Gene3D" id="2.115.10.20">
    <property type="entry name" value="Glycosyl hydrolase domain, family 43"/>
    <property type="match status" value="1"/>
</dbReference>
<dbReference type="InterPro" id="IPR019546">
    <property type="entry name" value="TAT_signal_bac_arc"/>
</dbReference>
<name>A0A511Y790_9FLAO</name>
<dbReference type="CDD" id="cd08994">
    <property type="entry name" value="GH43_62_32_68_117_130-like"/>
    <property type="match status" value="1"/>
</dbReference>
<dbReference type="NCBIfam" id="TIGR01409">
    <property type="entry name" value="TAT_signal_seq"/>
    <property type="match status" value="1"/>
</dbReference>
<proteinExistence type="predicted"/>
<protein>
    <recommendedName>
        <fullName evidence="3">Glycosyl hydrolase family 43</fullName>
    </recommendedName>
</protein>
<evidence type="ECO:0000313" key="2">
    <source>
        <dbReference type="Proteomes" id="UP000321150"/>
    </source>
</evidence>
<dbReference type="PROSITE" id="PS51318">
    <property type="entry name" value="TAT"/>
    <property type="match status" value="1"/>
</dbReference>
<dbReference type="InterPro" id="IPR006311">
    <property type="entry name" value="TAT_signal"/>
</dbReference>
<comment type="caution">
    <text evidence="1">The sequence shown here is derived from an EMBL/GenBank/DDBJ whole genome shotgun (WGS) entry which is preliminary data.</text>
</comment>
<dbReference type="RefSeq" id="WP_111960289.1">
    <property type="nucleotide sequence ID" value="NZ_BJYI01000003.1"/>
</dbReference>
<dbReference type="InterPro" id="IPR023296">
    <property type="entry name" value="Glyco_hydro_beta-prop_sf"/>
</dbReference>
<dbReference type="AlphaFoldDB" id="A0A511Y790"/>
<evidence type="ECO:0008006" key="3">
    <source>
        <dbReference type="Google" id="ProtNLM"/>
    </source>
</evidence>
<dbReference type="OrthoDB" id="9794572at2"/>
<dbReference type="EMBL" id="BJYI01000003">
    <property type="protein sequence ID" value="GEN71060.1"/>
    <property type="molecule type" value="Genomic_DNA"/>
</dbReference>
<dbReference type="Proteomes" id="UP000321150">
    <property type="component" value="Unassembled WGS sequence"/>
</dbReference>
<reference evidence="1 2" key="1">
    <citation type="submission" date="2019-07" db="EMBL/GenBank/DDBJ databases">
        <title>Whole genome shotgun sequence of Chryseobacterium lathyri NBRC 105250.</title>
        <authorList>
            <person name="Hosoyama A."/>
            <person name="Uohara A."/>
            <person name="Ohji S."/>
            <person name="Ichikawa N."/>
        </authorList>
    </citation>
    <scope>NUCLEOTIDE SEQUENCE [LARGE SCALE GENOMIC DNA]</scope>
    <source>
        <strain evidence="1 2">NBRC 105250</strain>
    </source>
</reference>
<gene>
    <name evidence="1" type="ORF">CLA01_11320</name>
</gene>
<dbReference type="SUPFAM" id="SSF75005">
    <property type="entry name" value="Arabinanase/levansucrase/invertase"/>
    <property type="match status" value="1"/>
</dbReference>